<dbReference type="EMBL" id="JANPWB010000016">
    <property type="protein sequence ID" value="KAJ1083264.1"/>
    <property type="molecule type" value="Genomic_DNA"/>
</dbReference>
<evidence type="ECO:0000313" key="1">
    <source>
        <dbReference type="EMBL" id="KAJ1083264.1"/>
    </source>
</evidence>
<sequence>MLRSPRTSFSEERISTGRLAVDGEKLEVEAGRIPELRLRLLSAPSTLQPHRCGAGAGRKNERSLVQRTLSSLDAHACARALSRSEDSDRLLCGTSTRAAIFL</sequence>
<accession>A0AAV7KY37</accession>
<gene>
    <name evidence="1" type="ORF">NDU88_003423</name>
</gene>
<dbReference type="Proteomes" id="UP001066276">
    <property type="component" value="Chromosome 12"/>
</dbReference>
<proteinExistence type="predicted"/>
<organism evidence="1 2">
    <name type="scientific">Pleurodeles waltl</name>
    <name type="common">Iberian ribbed newt</name>
    <dbReference type="NCBI Taxonomy" id="8319"/>
    <lineage>
        <taxon>Eukaryota</taxon>
        <taxon>Metazoa</taxon>
        <taxon>Chordata</taxon>
        <taxon>Craniata</taxon>
        <taxon>Vertebrata</taxon>
        <taxon>Euteleostomi</taxon>
        <taxon>Amphibia</taxon>
        <taxon>Batrachia</taxon>
        <taxon>Caudata</taxon>
        <taxon>Salamandroidea</taxon>
        <taxon>Salamandridae</taxon>
        <taxon>Pleurodelinae</taxon>
        <taxon>Pleurodeles</taxon>
    </lineage>
</organism>
<reference evidence="1" key="1">
    <citation type="journal article" date="2022" name="bioRxiv">
        <title>Sequencing and chromosome-scale assembly of the giantPleurodeles waltlgenome.</title>
        <authorList>
            <person name="Brown T."/>
            <person name="Elewa A."/>
            <person name="Iarovenko S."/>
            <person name="Subramanian E."/>
            <person name="Araus A.J."/>
            <person name="Petzold A."/>
            <person name="Susuki M."/>
            <person name="Suzuki K.-i.T."/>
            <person name="Hayashi T."/>
            <person name="Toyoda A."/>
            <person name="Oliveira C."/>
            <person name="Osipova E."/>
            <person name="Leigh N.D."/>
            <person name="Simon A."/>
            <person name="Yun M.H."/>
        </authorList>
    </citation>
    <scope>NUCLEOTIDE SEQUENCE</scope>
    <source>
        <strain evidence="1">20211129_DDA</strain>
        <tissue evidence="1">Liver</tissue>
    </source>
</reference>
<evidence type="ECO:0000313" key="2">
    <source>
        <dbReference type="Proteomes" id="UP001066276"/>
    </source>
</evidence>
<name>A0AAV7KY37_PLEWA</name>
<comment type="caution">
    <text evidence="1">The sequence shown here is derived from an EMBL/GenBank/DDBJ whole genome shotgun (WGS) entry which is preliminary data.</text>
</comment>
<keyword evidence="2" id="KW-1185">Reference proteome</keyword>
<dbReference type="AlphaFoldDB" id="A0AAV7KY37"/>
<protein>
    <submittedName>
        <fullName evidence="1">Uncharacterized protein</fullName>
    </submittedName>
</protein>